<dbReference type="PANTHER" id="PTHR30093">
    <property type="entry name" value="GENERAL SECRETION PATHWAY PROTEIN G"/>
    <property type="match status" value="1"/>
</dbReference>
<evidence type="ECO:0000313" key="4">
    <source>
        <dbReference type="Proteomes" id="UP000593765"/>
    </source>
</evidence>
<reference evidence="3 4" key="1">
    <citation type="submission" date="2020-10" db="EMBL/GenBank/DDBJ databases">
        <title>Wide distribution of Phycisphaera-like planctomycetes from WD2101 soil group in peatlands and genome analysis of the first cultivated representative.</title>
        <authorList>
            <person name="Dedysh S.N."/>
            <person name="Beletsky A.V."/>
            <person name="Ivanova A."/>
            <person name="Kulichevskaya I.S."/>
            <person name="Suzina N.E."/>
            <person name="Philippov D.A."/>
            <person name="Rakitin A.L."/>
            <person name="Mardanov A.V."/>
            <person name="Ravin N.V."/>
        </authorList>
    </citation>
    <scope>NUCLEOTIDE SEQUENCE [LARGE SCALE GENOMIC DNA]</scope>
    <source>
        <strain evidence="3 4">M1803</strain>
    </source>
</reference>
<dbReference type="InterPro" id="IPR000983">
    <property type="entry name" value="Bac_GSPG_pilin"/>
</dbReference>
<accession>A0A7M2X424</accession>
<dbReference type="Gene3D" id="3.30.700.10">
    <property type="entry name" value="Glycoprotein, Type 4 Pilin"/>
    <property type="match status" value="1"/>
</dbReference>
<dbReference type="EMBL" id="CP063458">
    <property type="protein sequence ID" value="QOV92415.1"/>
    <property type="molecule type" value="Genomic_DNA"/>
</dbReference>
<evidence type="ECO:0000256" key="1">
    <source>
        <dbReference type="ARBA" id="ARBA00022481"/>
    </source>
</evidence>
<keyword evidence="1" id="KW-0488">Methylation</keyword>
<name>A0A7M2X424_9BACT</name>
<dbReference type="RefSeq" id="WP_206295644.1">
    <property type="nucleotide sequence ID" value="NZ_CP063458.1"/>
</dbReference>
<dbReference type="GO" id="GO:0015628">
    <property type="term" value="P:protein secretion by the type II secretion system"/>
    <property type="evidence" value="ECO:0007669"/>
    <property type="project" value="InterPro"/>
</dbReference>
<dbReference type="AlphaFoldDB" id="A0A7M2X424"/>
<keyword evidence="2" id="KW-0472">Membrane</keyword>
<evidence type="ECO:0000256" key="2">
    <source>
        <dbReference type="SAM" id="Phobius"/>
    </source>
</evidence>
<dbReference type="Proteomes" id="UP000593765">
    <property type="component" value="Chromosome"/>
</dbReference>
<keyword evidence="2" id="KW-0812">Transmembrane</keyword>
<dbReference type="Pfam" id="PF07963">
    <property type="entry name" value="N_methyl"/>
    <property type="match status" value="1"/>
</dbReference>
<gene>
    <name evidence="3" type="ORF">IPV69_12235</name>
</gene>
<dbReference type="SUPFAM" id="SSF54523">
    <property type="entry name" value="Pili subunits"/>
    <property type="match status" value="1"/>
</dbReference>
<keyword evidence="4" id="KW-1185">Reference proteome</keyword>
<evidence type="ECO:0000313" key="3">
    <source>
        <dbReference type="EMBL" id="QOV92415.1"/>
    </source>
</evidence>
<proteinExistence type="predicted"/>
<dbReference type="GO" id="GO:0015627">
    <property type="term" value="C:type II protein secretion system complex"/>
    <property type="evidence" value="ECO:0007669"/>
    <property type="project" value="InterPro"/>
</dbReference>
<dbReference type="PANTHER" id="PTHR30093:SF2">
    <property type="entry name" value="TYPE II SECRETION SYSTEM PROTEIN H"/>
    <property type="match status" value="1"/>
</dbReference>
<dbReference type="InterPro" id="IPR012902">
    <property type="entry name" value="N_methyl_site"/>
</dbReference>
<keyword evidence="2" id="KW-1133">Transmembrane helix</keyword>
<protein>
    <submittedName>
        <fullName evidence="3">Prepilin-type N-terminal cleavage/methylation domain-containing protein</fullName>
    </submittedName>
</protein>
<dbReference type="PRINTS" id="PR00813">
    <property type="entry name" value="BCTERIALGSPG"/>
</dbReference>
<dbReference type="KEGG" id="hbs:IPV69_12235"/>
<sequence>MATALQKHGKHGHQQKAFTLVELLVVIGVIALLISILLPALNRAREQAQASVCLSNLRQIGAALTLYNNENHGYNVPSYTMTGTNSGVPLEGWACILDALNYVKAAEGSGNSVYACPSMLHEAPLDGQTGTAEFKANGYMDWPNTGLGTPGVTVPSRGHNKIIRVGYWINADNPIGTTNPIVRDLYYTSSVGFGPIAGEFLRPTKISAIKRTTATIALTDGVYAGQQRNCRLGDTNRRIGYRHGGVVKDPYANVLFADGHAESIRSSEFPRAKGATTGTAEEIRRENCNGGPTVYANPNLQF</sequence>
<feature type="transmembrane region" description="Helical" evidence="2">
    <location>
        <begin position="20"/>
        <end position="41"/>
    </location>
</feature>
<dbReference type="InterPro" id="IPR045584">
    <property type="entry name" value="Pilin-like"/>
</dbReference>
<dbReference type="NCBIfam" id="TIGR02532">
    <property type="entry name" value="IV_pilin_GFxxxE"/>
    <property type="match status" value="1"/>
</dbReference>
<organism evidence="3 4">
    <name type="scientific">Humisphaera borealis</name>
    <dbReference type="NCBI Taxonomy" id="2807512"/>
    <lineage>
        <taxon>Bacteria</taxon>
        <taxon>Pseudomonadati</taxon>
        <taxon>Planctomycetota</taxon>
        <taxon>Phycisphaerae</taxon>
        <taxon>Tepidisphaerales</taxon>
        <taxon>Tepidisphaeraceae</taxon>
        <taxon>Humisphaera</taxon>
    </lineage>
</organism>